<feature type="transmembrane region" description="Helical" evidence="1">
    <location>
        <begin position="214"/>
        <end position="238"/>
    </location>
</feature>
<evidence type="ECO:0000256" key="1">
    <source>
        <dbReference type="SAM" id="Phobius"/>
    </source>
</evidence>
<gene>
    <name evidence="2" type="ORF">BGW36DRAFT_385016</name>
</gene>
<evidence type="ECO:0000313" key="2">
    <source>
        <dbReference type="EMBL" id="KAH8692709.1"/>
    </source>
</evidence>
<dbReference type="AlphaFoldDB" id="A0AAD4KPK5"/>
<dbReference type="RefSeq" id="XP_046068582.1">
    <property type="nucleotide sequence ID" value="XM_046216868.1"/>
</dbReference>
<feature type="transmembrane region" description="Helical" evidence="1">
    <location>
        <begin position="258"/>
        <end position="278"/>
    </location>
</feature>
<name>A0AAD4KPK5_9EURO</name>
<feature type="transmembrane region" description="Helical" evidence="1">
    <location>
        <begin position="353"/>
        <end position="373"/>
    </location>
</feature>
<keyword evidence="1" id="KW-0472">Membrane</keyword>
<dbReference type="GeneID" id="70247155"/>
<organism evidence="2 3">
    <name type="scientific">Talaromyces proteolyticus</name>
    <dbReference type="NCBI Taxonomy" id="1131652"/>
    <lineage>
        <taxon>Eukaryota</taxon>
        <taxon>Fungi</taxon>
        <taxon>Dikarya</taxon>
        <taxon>Ascomycota</taxon>
        <taxon>Pezizomycotina</taxon>
        <taxon>Eurotiomycetes</taxon>
        <taxon>Eurotiomycetidae</taxon>
        <taxon>Eurotiales</taxon>
        <taxon>Trichocomaceae</taxon>
        <taxon>Talaromyces</taxon>
        <taxon>Talaromyces sect. Bacilispori</taxon>
    </lineage>
</organism>
<feature type="transmembrane region" description="Helical" evidence="1">
    <location>
        <begin position="77"/>
        <end position="96"/>
    </location>
</feature>
<keyword evidence="3" id="KW-1185">Reference proteome</keyword>
<dbReference type="Proteomes" id="UP001201262">
    <property type="component" value="Unassembled WGS sequence"/>
</dbReference>
<feature type="transmembrane region" description="Helical" evidence="1">
    <location>
        <begin position="321"/>
        <end position="341"/>
    </location>
</feature>
<protein>
    <submittedName>
        <fullName evidence="2">Uncharacterized protein</fullName>
    </submittedName>
</protein>
<keyword evidence="1" id="KW-1133">Transmembrane helix</keyword>
<comment type="caution">
    <text evidence="2">The sequence shown here is derived from an EMBL/GenBank/DDBJ whole genome shotgun (WGS) entry which is preliminary data.</text>
</comment>
<accession>A0AAD4KPK5</accession>
<reference evidence="2" key="1">
    <citation type="submission" date="2021-12" db="EMBL/GenBank/DDBJ databases">
        <title>Convergent genome expansion in fungi linked to evolution of root-endophyte symbiosis.</title>
        <authorList>
            <consortium name="DOE Joint Genome Institute"/>
            <person name="Ke Y.-H."/>
            <person name="Bonito G."/>
            <person name="Liao H.-L."/>
            <person name="Looney B."/>
            <person name="Rojas-Flechas A."/>
            <person name="Nash J."/>
            <person name="Hameed K."/>
            <person name="Schadt C."/>
            <person name="Martin F."/>
            <person name="Crous P.W."/>
            <person name="Miettinen O."/>
            <person name="Magnuson J.K."/>
            <person name="Labbe J."/>
            <person name="Jacobson D."/>
            <person name="Doktycz M.J."/>
            <person name="Veneault-Fourrey C."/>
            <person name="Kuo A."/>
            <person name="Mondo S."/>
            <person name="Calhoun S."/>
            <person name="Riley R."/>
            <person name="Ohm R."/>
            <person name="LaButti K."/>
            <person name="Andreopoulos B."/>
            <person name="Pangilinan J."/>
            <person name="Nolan M."/>
            <person name="Tritt A."/>
            <person name="Clum A."/>
            <person name="Lipzen A."/>
            <person name="Daum C."/>
            <person name="Barry K."/>
            <person name="Grigoriev I.V."/>
            <person name="Vilgalys R."/>
        </authorList>
    </citation>
    <scope>NUCLEOTIDE SEQUENCE</scope>
    <source>
        <strain evidence="2">PMI_201</strain>
    </source>
</reference>
<dbReference type="EMBL" id="JAJTJA010000010">
    <property type="protein sequence ID" value="KAH8692709.1"/>
    <property type="molecule type" value="Genomic_DNA"/>
</dbReference>
<proteinExistence type="predicted"/>
<sequence>MPPSKKLSRLVGPAEKRRSVRQLVACQQPFGKKTSYPRFFGWPAFNMAKTDKRAHDSKHDAAVGASRIERVPRLGRYLLLVLGSLFLSSTLLTISTPQTAGHLAGVSKHLEEWWEVGGLIAWRALELGLVWVFGFDGWDVTELTVLTHVPTYFLLLNFYEVKPSAVAITFLIDVVSKTIPFIALRGPNSVHKLSSPRAEEVSNIGILQDWFTTVYTSVAAAAIYTIFLYLSFYTWLPVHLVTYFDGVSDIRLVHAGPAGLPSVFLSLVLGGYAAYDLLFVSSAGCSAKDSSQKSEDREGEYLITSLCNRTWGRFSPKGKVLASRTIILATMTLLNTVIQVSGTVRGVDVKGSAGWGALWATAALVVGGTFAWIEAVPGV</sequence>
<keyword evidence="1" id="KW-0812">Transmembrane</keyword>
<evidence type="ECO:0000313" key="3">
    <source>
        <dbReference type="Proteomes" id="UP001201262"/>
    </source>
</evidence>